<keyword evidence="11" id="KW-1185">Reference proteome</keyword>
<evidence type="ECO:0000256" key="2">
    <source>
        <dbReference type="ARBA" id="ARBA00001946"/>
    </source>
</evidence>
<organism evidence="10 11">
    <name type="scientific">Dysgonomonas alginatilytica</name>
    <dbReference type="NCBI Taxonomy" id="1605892"/>
    <lineage>
        <taxon>Bacteria</taxon>
        <taxon>Pseudomonadati</taxon>
        <taxon>Bacteroidota</taxon>
        <taxon>Bacteroidia</taxon>
        <taxon>Bacteroidales</taxon>
        <taxon>Dysgonomonadaceae</taxon>
        <taxon>Dysgonomonas</taxon>
    </lineage>
</organism>
<dbReference type="Gene3D" id="3.20.20.20">
    <property type="entry name" value="Dihydropteroate synthase-like"/>
    <property type="match status" value="1"/>
</dbReference>
<dbReference type="InterPro" id="IPR006390">
    <property type="entry name" value="DHP_synth_dom"/>
</dbReference>
<evidence type="ECO:0000256" key="7">
    <source>
        <dbReference type="ARBA" id="ARBA00022842"/>
    </source>
</evidence>
<evidence type="ECO:0000256" key="3">
    <source>
        <dbReference type="ARBA" id="ARBA00004763"/>
    </source>
</evidence>
<proteinExistence type="predicted"/>
<evidence type="ECO:0000256" key="5">
    <source>
        <dbReference type="ARBA" id="ARBA00022679"/>
    </source>
</evidence>
<dbReference type="PANTHER" id="PTHR20941:SF1">
    <property type="entry name" value="FOLIC ACID SYNTHESIS PROTEIN FOL1"/>
    <property type="match status" value="1"/>
</dbReference>
<dbReference type="InterPro" id="IPR045031">
    <property type="entry name" value="DHP_synth-like"/>
</dbReference>
<evidence type="ECO:0000313" key="11">
    <source>
        <dbReference type="Proteomes" id="UP000247973"/>
    </source>
</evidence>
<dbReference type="GO" id="GO:0046656">
    <property type="term" value="P:folic acid biosynthetic process"/>
    <property type="evidence" value="ECO:0007669"/>
    <property type="project" value="UniProtKB-KW"/>
</dbReference>
<dbReference type="GO" id="GO:0046872">
    <property type="term" value="F:metal ion binding"/>
    <property type="evidence" value="ECO:0007669"/>
    <property type="project" value="UniProtKB-KW"/>
</dbReference>
<keyword evidence="8" id="KW-0289">Folate biosynthesis</keyword>
<keyword evidence="7" id="KW-0460">Magnesium</keyword>
<dbReference type="PANTHER" id="PTHR20941">
    <property type="entry name" value="FOLATE SYNTHESIS PROTEINS"/>
    <property type="match status" value="1"/>
</dbReference>
<dbReference type="RefSeq" id="WP_110310754.1">
    <property type="nucleotide sequence ID" value="NZ_QICL01000012.1"/>
</dbReference>
<dbReference type="Proteomes" id="UP000247973">
    <property type="component" value="Unassembled WGS sequence"/>
</dbReference>
<dbReference type="Pfam" id="PF00809">
    <property type="entry name" value="Pterin_bind"/>
    <property type="match status" value="1"/>
</dbReference>
<dbReference type="InterPro" id="IPR011005">
    <property type="entry name" value="Dihydropteroate_synth-like_sf"/>
</dbReference>
<dbReference type="CDD" id="cd00739">
    <property type="entry name" value="DHPS"/>
    <property type="match status" value="1"/>
</dbReference>
<protein>
    <recommendedName>
        <fullName evidence="4">dihydropteroate synthase</fullName>
        <ecNumber evidence="4">2.5.1.15</ecNumber>
    </recommendedName>
</protein>
<dbReference type="AlphaFoldDB" id="A0A2V3PNV6"/>
<dbReference type="InterPro" id="IPR000489">
    <property type="entry name" value="Pterin-binding_dom"/>
</dbReference>
<feature type="domain" description="Pterin-binding" evidence="9">
    <location>
        <begin position="17"/>
        <end position="270"/>
    </location>
</feature>
<sequence>MGKTINIKGELLDLSTPVVMGILNITPDSFYEGSRKQNVADILKRVEEILLQGGTMVDIGAQSTRPASQFLTSEEEIDRLSPALSAINKEFPEVILSVDTFHADVAKICVKDYNVAIVNDISGGELDSEMFQTVADLQVPYILMHMRGTPQTMQQLNKYNDLVPDIAYYFSEKVAHLHRLGVNDIILDPGFGFSKDVSQNYELMRHLNFFENFELPLLVGISRKSMITKFLEVTPSQALNGTSVLNTYALMNGADILRVHDVKEACEAIKIVEQLKA</sequence>
<reference evidence="10 11" key="1">
    <citation type="submission" date="2018-03" db="EMBL/GenBank/DDBJ databases">
        <title>Genomic Encyclopedia of Archaeal and Bacterial Type Strains, Phase II (KMG-II): from individual species to whole genera.</title>
        <authorList>
            <person name="Goeker M."/>
        </authorList>
    </citation>
    <scope>NUCLEOTIDE SEQUENCE [LARGE SCALE GENOMIC DNA]</scope>
    <source>
        <strain evidence="10 11">DSM 100214</strain>
    </source>
</reference>
<dbReference type="SUPFAM" id="SSF51717">
    <property type="entry name" value="Dihydropteroate synthetase-like"/>
    <property type="match status" value="1"/>
</dbReference>
<evidence type="ECO:0000313" key="10">
    <source>
        <dbReference type="EMBL" id="PXV63784.1"/>
    </source>
</evidence>
<keyword evidence="5" id="KW-0808">Transferase</keyword>
<evidence type="ECO:0000256" key="4">
    <source>
        <dbReference type="ARBA" id="ARBA00012458"/>
    </source>
</evidence>
<dbReference type="GO" id="GO:0004156">
    <property type="term" value="F:dihydropteroate synthase activity"/>
    <property type="evidence" value="ECO:0007669"/>
    <property type="project" value="UniProtKB-EC"/>
</dbReference>
<dbReference type="GO" id="GO:0005829">
    <property type="term" value="C:cytosol"/>
    <property type="evidence" value="ECO:0007669"/>
    <property type="project" value="TreeGrafter"/>
</dbReference>
<dbReference type="EC" id="2.5.1.15" evidence="4"/>
<gene>
    <name evidence="10" type="ORF">CLV62_11233</name>
</gene>
<comment type="cofactor">
    <cofactor evidence="2">
        <name>Mg(2+)</name>
        <dbReference type="ChEBI" id="CHEBI:18420"/>
    </cofactor>
</comment>
<evidence type="ECO:0000256" key="6">
    <source>
        <dbReference type="ARBA" id="ARBA00022723"/>
    </source>
</evidence>
<evidence type="ECO:0000256" key="8">
    <source>
        <dbReference type="ARBA" id="ARBA00022909"/>
    </source>
</evidence>
<dbReference type="PROSITE" id="PS50972">
    <property type="entry name" value="PTERIN_BINDING"/>
    <property type="match status" value="1"/>
</dbReference>
<evidence type="ECO:0000256" key="1">
    <source>
        <dbReference type="ARBA" id="ARBA00000012"/>
    </source>
</evidence>
<evidence type="ECO:0000259" key="9">
    <source>
        <dbReference type="PROSITE" id="PS50972"/>
    </source>
</evidence>
<dbReference type="OrthoDB" id="9811744at2"/>
<keyword evidence="6" id="KW-0479">Metal-binding</keyword>
<dbReference type="GO" id="GO:0046654">
    <property type="term" value="P:tetrahydrofolate biosynthetic process"/>
    <property type="evidence" value="ECO:0007669"/>
    <property type="project" value="TreeGrafter"/>
</dbReference>
<accession>A0A2V3PNV6</accession>
<name>A0A2V3PNV6_9BACT</name>
<comment type="catalytic activity">
    <reaction evidence="1">
        <text>(7,8-dihydropterin-6-yl)methyl diphosphate + 4-aminobenzoate = 7,8-dihydropteroate + diphosphate</text>
        <dbReference type="Rhea" id="RHEA:19949"/>
        <dbReference type="ChEBI" id="CHEBI:17836"/>
        <dbReference type="ChEBI" id="CHEBI:17839"/>
        <dbReference type="ChEBI" id="CHEBI:33019"/>
        <dbReference type="ChEBI" id="CHEBI:72950"/>
        <dbReference type="EC" id="2.5.1.15"/>
    </reaction>
</comment>
<comment type="pathway">
    <text evidence="3">Cofactor biosynthesis; tetrahydrofolate biosynthesis; 7,8-dihydrofolate from 2-amino-4-hydroxy-6-hydroxymethyl-7,8-dihydropteridine diphosphate and 4-aminobenzoate: step 1/2.</text>
</comment>
<dbReference type="EMBL" id="QICL01000012">
    <property type="protein sequence ID" value="PXV63784.1"/>
    <property type="molecule type" value="Genomic_DNA"/>
</dbReference>
<dbReference type="NCBIfam" id="TIGR01496">
    <property type="entry name" value="DHPS"/>
    <property type="match status" value="1"/>
</dbReference>
<comment type="caution">
    <text evidence="10">The sequence shown here is derived from an EMBL/GenBank/DDBJ whole genome shotgun (WGS) entry which is preliminary data.</text>
</comment>